<protein>
    <submittedName>
        <fullName evidence="8">Major facilitator superfamily domain-containing protein</fullName>
    </submittedName>
</protein>
<dbReference type="GO" id="GO:0016020">
    <property type="term" value="C:membrane"/>
    <property type="evidence" value="ECO:0007669"/>
    <property type="project" value="UniProtKB-SubCell"/>
</dbReference>
<dbReference type="Proteomes" id="UP000325433">
    <property type="component" value="Unassembled WGS sequence"/>
</dbReference>
<evidence type="ECO:0000256" key="6">
    <source>
        <dbReference type="SAM" id="Phobius"/>
    </source>
</evidence>
<dbReference type="InterPro" id="IPR036259">
    <property type="entry name" value="MFS_trans_sf"/>
</dbReference>
<dbReference type="InterPro" id="IPR011701">
    <property type="entry name" value="MFS"/>
</dbReference>
<dbReference type="PANTHER" id="PTHR43791:SF47">
    <property type="entry name" value="MAJOR FACILITATOR SUPERFAMILY (MFS) PROFILE DOMAIN-CONTAINING PROTEIN-RELATED"/>
    <property type="match status" value="1"/>
</dbReference>
<feature type="domain" description="Major facilitator superfamily (MFS) profile" evidence="7">
    <location>
        <begin position="53"/>
        <end position="411"/>
    </location>
</feature>
<keyword evidence="4 6" id="KW-1133">Transmembrane helix</keyword>
<feature type="transmembrane region" description="Helical" evidence="6">
    <location>
        <begin position="182"/>
        <end position="201"/>
    </location>
</feature>
<feature type="transmembrane region" description="Helical" evidence="6">
    <location>
        <begin position="287"/>
        <end position="311"/>
    </location>
</feature>
<dbReference type="PROSITE" id="PS50850">
    <property type="entry name" value="MFS"/>
    <property type="match status" value="1"/>
</dbReference>
<sequence length="411" mass="45863">MMDIYEEKASCSDGVVHIDDVRENRYTVDDVNEDEEYSYTEQRKIVHRIDLRLVTICGTANWISGMDRTNTSMAAIAGMNADLDLDIGNRYSIVILVFFITSIIFQPFATACIRRIGPRLLITSLVVSWGLILIGSGFVRNWAQMVGVRALLGVMEAGFFPGAVYLLSCWYSRYELQTRYSLFYLIGAAAGSLSGILAFGLSQLDGTHNLAGWRWIFILEGIISIAVGILCWIFIVDFPDRAYKAWGFLTERECAFVLRRLNRDRGDAEPEFFSLRKFLKPALDLKVWGFAVIMCCLTTVTYAIAYFLPIILSDGMLSLYAIHTSSQMDLSCFSGSLLIPNTRRRSTNRYSACLIAGASTVASLHDATEEADLVGHTKRKVRYLTSANSSSPNGSSYIRGVSPLPSFFSLL</sequence>
<dbReference type="PANTHER" id="PTHR43791">
    <property type="entry name" value="PERMEASE-RELATED"/>
    <property type="match status" value="1"/>
</dbReference>
<dbReference type="EMBL" id="ML738346">
    <property type="protein sequence ID" value="KAE8311119.1"/>
    <property type="molecule type" value="Genomic_DNA"/>
</dbReference>
<evidence type="ECO:0000313" key="8">
    <source>
        <dbReference type="EMBL" id="KAE8311119.1"/>
    </source>
</evidence>
<dbReference type="Gene3D" id="1.20.1250.20">
    <property type="entry name" value="MFS general substrate transporter like domains"/>
    <property type="match status" value="1"/>
</dbReference>
<reference evidence="9" key="1">
    <citation type="submission" date="2019-04" db="EMBL/GenBank/DDBJ databases">
        <title>Friends and foes A comparative genomics studyof 23 Aspergillus species from section Flavi.</title>
        <authorList>
            <consortium name="DOE Joint Genome Institute"/>
            <person name="Kjaerbolling I."/>
            <person name="Vesth T."/>
            <person name="Frisvad J.C."/>
            <person name="Nybo J.L."/>
            <person name="Theobald S."/>
            <person name="Kildgaard S."/>
            <person name="Isbrandt T."/>
            <person name="Kuo A."/>
            <person name="Sato A."/>
            <person name="Lyhne E.K."/>
            <person name="Kogle M.E."/>
            <person name="Wiebenga A."/>
            <person name="Kun R.S."/>
            <person name="Lubbers R.J."/>
            <person name="Makela M.R."/>
            <person name="Barry K."/>
            <person name="Chovatia M."/>
            <person name="Clum A."/>
            <person name="Daum C."/>
            <person name="Haridas S."/>
            <person name="He G."/>
            <person name="LaButti K."/>
            <person name="Lipzen A."/>
            <person name="Mondo S."/>
            <person name="Riley R."/>
            <person name="Salamov A."/>
            <person name="Simmons B.A."/>
            <person name="Magnuson J.K."/>
            <person name="Henrissat B."/>
            <person name="Mortensen U.H."/>
            <person name="Larsen T.O."/>
            <person name="Devries R.P."/>
            <person name="Grigoriev I.V."/>
            <person name="Machida M."/>
            <person name="Baker S.E."/>
            <person name="Andersen M.R."/>
        </authorList>
    </citation>
    <scope>NUCLEOTIDE SEQUENCE [LARGE SCALE GENOMIC DNA]</scope>
    <source>
        <strain evidence="9">CBS 130015</strain>
    </source>
</reference>
<comment type="subcellular location">
    <subcellularLocation>
        <location evidence="1">Membrane</location>
        <topology evidence="1">Multi-pass membrane protein</topology>
    </subcellularLocation>
</comment>
<feature type="transmembrane region" description="Helical" evidence="6">
    <location>
        <begin position="120"/>
        <end position="139"/>
    </location>
</feature>
<evidence type="ECO:0000256" key="5">
    <source>
        <dbReference type="ARBA" id="ARBA00023136"/>
    </source>
</evidence>
<keyword evidence="3 6" id="KW-0812">Transmembrane</keyword>
<feature type="transmembrane region" description="Helical" evidence="6">
    <location>
        <begin position="91"/>
        <end position="113"/>
    </location>
</feature>
<keyword evidence="9" id="KW-1185">Reference proteome</keyword>
<dbReference type="Pfam" id="PF07690">
    <property type="entry name" value="MFS_1"/>
    <property type="match status" value="1"/>
</dbReference>
<evidence type="ECO:0000259" key="7">
    <source>
        <dbReference type="PROSITE" id="PS50850"/>
    </source>
</evidence>
<evidence type="ECO:0000256" key="1">
    <source>
        <dbReference type="ARBA" id="ARBA00004141"/>
    </source>
</evidence>
<dbReference type="FunFam" id="1.20.1250.20:FF:000018">
    <property type="entry name" value="MFS transporter permease"/>
    <property type="match status" value="1"/>
</dbReference>
<organism evidence="8 9">
    <name type="scientific">Aspergillus transmontanensis</name>
    <dbReference type="NCBI Taxonomy" id="1034304"/>
    <lineage>
        <taxon>Eukaryota</taxon>
        <taxon>Fungi</taxon>
        <taxon>Dikarya</taxon>
        <taxon>Ascomycota</taxon>
        <taxon>Pezizomycotina</taxon>
        <taxon>Eurotiomycetes</taxon>
        <taxon>Eurotiomycetidae</taxon>
        <taxon>Eurotiales</taxon>
        <taxon>Aspergillaceae</taxon>
        <taxon>Aspergillus</taxon>
        <taxon>Aspergillus subgen. Circumdati</taxon>
    </lineage>
</organism>
<accession>A0A5N6VT81</accession>
<name>A0A5N6VT81_9EURO</name>
<evidence type="ECO:0000256" key="4">
    <source>
        <dbReference type="ARBA" id="ARBA00022989"/>
    </source>
</evidence>
<evidence type="ECO:0000256" key="3">
    <source>
        <dbReference type="ARBA" id="ARBA00022692"/>
    </source>
</evidence>
<gene>
    <name evidence="8" type="ORF">BDV41DRAFT_354490</name>
</gene>
<dbReference type="GO" id="GO:0022857">
    <property type="term" value="F:transmembrane transporter activity"/>
    <property type="evidence" value="ECO:0007669"/>
    <property type="project" value="InterPro"/>
</dbReference>
<dbReference type="InterPro" id="IPR020846">
    <property type="entry name" value="MFS_dom"/>
</dbReference>
<evidence type="ECO:0000313" key="9">
    <source>
        <dbReference type="Proteomes" id="UP000325433"/>
    </source>
</evidence>
<keyword evidence="2" id="KW-0813">Transport</keyword>
<proteinExistence type="predicted"/>
<dbReference type="AlphaFoldDB" id="A0A5N6VT81"/>
<feature type="transmembrane region" description="Helical" evidence="6">
    <location>
        <begin position="151"/>
        <end position="170"/>
    </location>
</feature>
<dbReference type="SUPFAM" id="SSF103473">
    <property type="entry name" value="MFS general substrate transporter"/>
    <property type="match status" value="1"/>
</dbReference>
<keyword evidence="5 6" id="KW-0472">Membrane</keyword>
<evidence type="ECO:0000256" key="2">
    <source>
        <dbReference type="ARBA" id="ARBA00022448"/>
    </source>
</evidence>
<feature type="transmembrane region" description="Helical" evidence="6">
    <location>
        <begin position="213"/>
        <end position="235"/>
    </location>
</feature>